<comment type="subcellular location">
    <subcellularLocation>
        <location evidence="1">Membrane</location>
        <topology evidence="1">Multi-pass membrane protein</topology>
    </subcellularLocation>
</comment>
<dbReference type="RefSeq" id="WP_228874573.1">
    <property type="nucleotide sequence ID" value="NZ_CAJQZC010000001.1"/>
</dbReference>
<organism evidence="9 10">
    <name type="scientific">Paraburkholderia saeva</name>
    <dbReference type="NCBI Taxonomy" id="2777537"/>
    <lineage>
        <taxon>Bacteria</taxon>
        <taxon>Pseudomonadati</taxon>
        <taxon>Pseudomonadota</taxon>
        <taxon>Betaproteobacteria</taxon>
        <taxon>Burkholderiales</taxon>
        <taxon>Burkholderiaceae</taxon>
        <taxon>Paraburkholderia</taxon>
    </lineage>
</organism>
<dbReference type="EC" id="2.4.-.-" evidence="9"/>
<evidence type="ECO:0000256" key="2">
    <source>
        <dbReference type="ARBA" id="ARBA00022676"/>
    </source>
</evidence>
<dbReference type="GO" id="GO:0005886">
    <property type="term" value="C:plasma membrane"/>
    <property type="evidence" value="ECO:0007669"/>
    <property type="project" value="TreeGrafter"/>
</dbReference>
<feature type="domain" description="Glycosyltransferase 2-like" evidence="8">
    <location>
        <begin position="11"/>
        <end position="170"/>
    </location>
</feature>
<dbReference type="PANTHER" id="PTHR48090:SF1">
    <property type="entry name" value="PROPHAGE BACTOPRENOL GLUCOSYL TRANSFERASE HOMOLOG"/>
    <property type="match status" value="1"/>
</dbReference>
<evidence type="ECO:0000313" key="10">
    <source>
        <dbReference type="Proteomes" id="UP000789704"/>
    </source>
</evidence>
<comment type="caution">
    <text evidence="9">The sequence shown here is derived from an EMBL/GenBank/DDBJ whole genome shotgun (WGS) entry which is preliminary data.</text>
</comment>
<evidence type="ECO:0000256" key="7">
    <source>
        <dbReference type="SAM" id="Phobius"/>
    </source>
</evidence>
<evidence type="ECO:0000313" key="9">
    <source>
        <dbReference type="EMBL" id="CAG4887745.1"/>
    </source>
</evidence>
<dbReference type="GO" id="GO:0016757">
    <property type="term" value="F:glycosyltransferase activity"/>
    <property type="evidence" value="ECO:0007669"/>
    <property type="project" value="UniProtKB-KW"/>
</dbReference>
<keyword evidence="10" id="KW-1185">Reference proteome</keyword>
<dbReference type="Pfam" id="PF00535">
    <property type="entry name" value="Glycos_transf_2"/>
    <property type="match status" value="1"/>
</dbReference>
<dbReference type="InterPro" id="IPR001173">
    <property type="entry name" value="Glyco_trans_2-like"/>
</dbReference>
<keyword evidence="4 7" id="KW-0812">Transmembrane</keyword>
<dbReference type="CDD" id="cd04187">
    <property type="entry name" value="DPM1_like_bac"/>
    <property type="match status" value="1"/>
</dbReference>
<dbReference type="PANTHER" id="PTHR48090">
    <property type="entry name" value="UNDECAPRENYL-PHOSPHATE 4-DEOXY-4-FORMAMIDO-L-ARABINOSE TRANSFERASE-RELATED"/>
    <property type="match status" value="1"/>
</dbReference>
<dbReference type="InterPro" id="IPR050256">
    <property type="entry name" value="Glycosyltransferase_2"/>
</dbReference>
<dbReference type="AlphaFoldDB" id="A0A9N8RSP1"/>
<evidence type="ECO:0000256" key="6">
    <source>
        <dbReference type="ARBA" id="ARBA00023136"/>
    </source>
</evidence>
<keyword evidence="6 7" id="KW-0472">Membrane</keyword>
<name>A0A9N8RSP1_9BURK</name>
<dbReference type="SUPFAM" id="SSF53448">
    <property type="entry name" value="Nucleotide-diphospho-sugar transferases"/>
    <property type="match status" value="1"/>
</dbReference>
<keyword evidence="2 9" id="KW-0328">Glycosyltransferase</keyword>
<proteinExistence type="predicted"/>
<evidence type="ECO:0000259" key="8">
    <source>
        <dbReference type="Pfam" id="PF00535"/>
    </source>
</evidence>
<accession>A0A9N8RSP1</accession>
<protein>
    <submittedName>
        <fullName evidence="9">Glycosyltransferase</fullName>
        <ecNumber evidence="9">2.4.-.-</ecNumber>
    </submittedName>
</protein>
<evidence type="ECO:0000256" key="3">
    <source>
        <dbReference type="ARBA" id="ARBA00022679"/>
    </source>
</evidence>
<sequence length="322" mass="36036">METPGGLPLISISVPVLNEADNLDALYARLRQLGDTMADRCRLEFLFTDNHSSDATWEKLAALARADSRVRAIRFSKNVGFQRSILANYMHARGDAVMQIDADLQDPPELLERFFQLWRDGYHVVYGIREKRPEGKLINAFRKVGYWVVDKLSEHTIPRDAGDFRLVDRKVIDGLQRYRSSNPYLRGLIAGMGFKQIGVPYERAARVAGASKFGVAQLVRLGLAGVFNHSVLPLRLATYGGLFLLGLTALGAIYYVFLRAFHPELPRGLASIHILVLFGIGFQSLLLGILGEYLLRIYLILRAEPVAIAEDMLNLVPADIKL</sequence>
<dbReference type="InterPro" id="IPR029044">
    <property type="entry name" value="Nucleotide-diphossugar_trans"/>
</dbReference>
<keyword evidence="5 7" id="KW-1133">Transmembrane helix</keyword>
<dbReference type="Gene3D" id="3.90.550.10">
    <property type="entry name" value="Spore Coat Polysaccharide Biosynthesis Protein SpsA, Chain A"/>
    <property type="match status" value="1"/>
</dbReference>
<evidence type="ECO:0000256" key="4">
    <source>
        <dbReference type="ARBA" id="ARBA00022692"/>
    </source>
</evidence>
<evidence type="ECO:0000256" key="1">
    <source>
        <dbReference type="ARBA" id="ARBA00004141"/>
    </source>
</evidence>
<feature type="transmembrane region" description="Helical" evidence="7">
    <location>
        <begin position="269"/>
        <end position="295"/>
    </location>
</feature>
<gene>
    <name evidence="9" type="ORF">LMG31841_00510</name>
</gene>
<dbReference type="Proteomes" id="UP000789704">
    <property type="component" value="Unassembled WGS sequence"/>
</dbReference>
<evidence type="ECO:0000256" key="5">
    <source>
        <dbReference type="ARBA" id="ARBA00022989"/>
    </source>
</evidence>
<dbReference type="EMBL" id="CAJQZC010000001">
    <property type="protein sequence ID" value="CAG4887745.1"/>
    <property type="molecule type" value="Genomic_DNA"/>
</dbReference>
<keyword evidence="3 9" id="KW-0808">Transferase</keyword>
<reference evidence="9" key="1">
    <citation type="submission" date="2021-04" db="EMBL/GenBank/DDBJ databases">
        <authorList>
            <person name="Vanwijnsberghe S."/>
        </authorList>
    </citation>
    <scope>NUCLEOTIDE SEQUENCE</scope>
    <source>
        <strain evidence="9">LMG 31841</strain>
    </source>
</reference>
<feature type="transmembrane region" description="Helical" evidence="7">
    <location>
        <begin position="236"/>
        <end position="257"/>
    </location>
</feature>